<feature type="domain" description="Tankyrase 1-binding protein C-terminal" evidence="2">
    <location>
        <begin position="826"/>
        <end position="978"/>
    </location>
</feature>
<dbReference type="PANTHER" id="PTHR22042">
    <property type="entry name" value="TANKYRASE 1 BINDING PROTEIN"/>
    <property type="match status" value="1"/>
</dbReference>
<dbReference type="PANTHER" id="PTHR22042:SF2">
    <property type="entry name" value="182 KDA TANKYRASE-1-BINDING PROTEIN"/>
    <property type="match status" value="1"/>
</dbReference>
<feature type="compositionally biased region" description="Basic and acidic residues" evidence="1">
    <location>
        <begin position="464"/>
        <end position="482"/>
    </location>
</feature>
<dbReference type="Pfam" id="PF15327">
    <property type="entry name" value="Tankyrase_bdg_C"/>
    <property type="match status" value="1"/>
</dbReference>
<feature type="compositionally biased region" description="Pro residues" evidence="1">
    <location>
        <begin position="745"/>
        <end position="756"/>
    </location>
</feature>
<dbReference type="AlphaFoldDB" id="A0A7K6TUB6"/>
<feature type="compositionally biased region" description="Acidic residues" evidence="1">
    <location>
        <begin position="138"/>
        <end position="149"/>
    </location>
</feature>
<feature type="region of interest" description="Disordered" evidence="1">
    <location>
        <begin position="319"/>
        <end position="689"/>
    </location>
</feature>
<proteinExistence type="predicted"/>
<feature type="compositionally biased region" description="Polar residues" evidence="1">
    <location>
        <begin position="69"/>
        <end position="84"/>
    </location>
</feature>
<evidence type="ECO:0000256" key="1">
    <source>
        <dbReference type="SAM" id="MobiDB-lite"/>
    </source>
</evidence>
<dbReference type="Proteomes" id="UP000559068">
    <property type="component" value="Unassembled WGS sequence"/>
</dbReference>
<keyword evidence="4" id="KW-1185">Reference proteome</keyword>
<dbReference type="GO" id="GO:0071479">
    <property type="term" value="P:cellular response to ionizing radiation"/>
    <property type="evidence" value="ECO:0007669"/>
    <property type="project" value="TreeGrafter"/>
</dbReference>
<feature type="compositionally biased region" description="Basic and acidic residues" evidence="1">
    <location>
        <begin position="212"/>
        <end position="221"/>
    </location>
</feature>
<dbReference type="EMBL" id="VZRW01002241">
    <property type="protein sequence ID" value="NWX13609.1"/>
    <property type="molecule type" value="Genomic_DNA"/>
</dbReference>
<dbReference type="GO" id="GO:0000792">
    <property type="term" value="C:heterochromatin"/>
    <property type="evidence" value="ECO:0007669"/>
    <property type="project" value="TreeGrafter"/>
</dbReference>
<name>A0A7K6TUB6_9AVES</name>
<organism evidence="3 4">
    <name type="scientific">Aegotheles bennettii</name>
    <dbReference type="NCBI Taxonomy" id="48278"/>
    <lineage>
        <taxon>Eukaryota</taxon>
        <taxon>Metazoa</taxon>
        <taxon>Chordata</taxon>
        <taxon>Craniata</taxon>
        <taxon>Vertebrata</taxon>
        <taxon>Euteleostomi</taxon>
        <taxon>Archelosauria</taxon>
        <taxon>Archosauria</taxon>
        <taxon>Dinosauria</taxon>
        <taxon>Saurischia</taxon>
        <taxon>Theropoda</taxon>
        <taxon>Coelurosauria</taxon>
        <taxon>Aves</taxon>
        <taxon>Neognathae</taxon>
        <taxon>Neoaves</taxon>
        <taxon>Strisores</taxon>
        <taxon>Caprimulgiformes</taxon>
        <taxon>Aegothelidae</taxon>
        <taxon>Aegotheles</taxon>
    </lineage>
</organism>
<feature type="compositionally biased region" description="Polar residues" evidence="1">
    <location>
        <begin position="782"/>
        <end position="794"/>
    </location>
</feature>
<dbReference type="SMART" id="SM01319">
    <property type="entry name" value="Tankyrase_bdg_C"/>
    <property type="match status" value="1"/>
</dbReference>
<dbReference type="GO" id="GO:0006302">
    <property type="term" value="P:double-strand break repair"/>
    <property type="evidence" value="ECO:0007669"/>
    <property type="project" value="TreeGrafter"/>
</dbReference>
<dbReference type="OrthoDB" id="9943385at2759"/>
<feature type="compositionally biased region" description="Basic and acidic residues" evidence="1">
    <location>
        <begin position="402"/>
        <end position="425"/>
    </location>
</feature>
<feature type="compositionally biased region" description="Basic and acidic residues" evidence="1">
    <location>
        <begin position="319"/>
        <end position="328"/>
    </location>
</feature>
<accession>A0A7K6TUB6</accession>
<feature type="non-terminal residue" evidence="3">
    <location>
        <position position="978"/>
    </location>
</feature>
<protein>
    <submittedName>
        <fullName evidence="3">TB182 protein</fullName>
    </submittedName>
</protein>
<feature type="compositionally biased region" description="Basic and acidic residues" evidence="1">
    <location>
        <begin position="339"/>
        <end position="349"/>
    </location>
</feature>
<feature type="region of interest" description="Disordered" evidence="1">
    <location>
        <begin position="701"/>
        <end position="829"/>
    </location>
</feature>
<feature type="non-terminal residue" evidence="3">
    <location>
        <position position="1"/>
    </location>
</feature>
<dbReference type="InterPro" id="IPR032764">
    <property type="entry name" value="Tankyrase-bd_C"/>
</dbReference>
<reference evidence="3 4" key="1">
    <citation type="submission" date="2019-09" db="EMBL/GenBank/DDBJ databases">
        <title>Bird 10,000 Genomes (B10K) Project - Family phase.</title>
        <authorList>
            <person name="Zhang G."/>
        </authorList>
    </citation>
    <scope>NUCLEOTIDE SEQUENCE [LARGE SCALE GENOMIC DNA]</scope>
    <source>
        <strain evidence="3">B10K-DU-029-76</strain>
        <tissue evidence="3">Heart</tissue>
    </source>
</reference>
<feature type="compositionally biased region" description="Pro residues" evidence="1">
    <location>
        <begin position="766"/>
        <end position="779"/>
    </location>
</feature>
<feature type="compositionally biased region" description="Basic and acidic residues" evidence="1">
    <location>
        <begin position="623"/>
        <end position="633"/>
    </location>
</feature>
<feature type="compositionally biased region" description="Basic residues" evidence="1">
    <location>
        <begin position="849"/>
        <end position="858"/>
    </location>
</feature>
<gene>
    <name evidence="3" type="primary">Tnks1bp1</name>
    <name evidence="3" type="ORF">AEGBEN_R15013</name>
</gene>
<evidence type="ECO:0000313" key="3">
    <source>
        <dbReference type="EMBL" id="NWX13609.1"/>
    </source>
</evidence>
<dbReference type="GO" id="GO:0005634">
    <property type="term" value="C:nucleus"/>
    <property type="evidence" value="ECO:0007669"/>
    <property type="project" value="TreeGrafter"/>
</dbReference>
<feature type="region of interest" description="Disordered" evidence="1">
    <location>
        <begin position="1"/>
        <end position="303"/>
    </location>
</feature>
<sequence length="978" mass="101867">GPDDPLVSLCSPEGPGGSPPPLARDSGLQCSSEGVLQPLTGRGGQAVSLDTLPRPREPLSEPPPGWGLSQASEGTVPSQGAQQLPSPPCFPPCSAASPGLSEEGDAAPCPPPWGGGSSEEPGPTEGGPCPGGPVAQGEAEEEEKEEGAAEGDTAVPCAPLAAMEPSWDSAQPETPRLLLEAAAPDQVPLDLATTATPPASLQGPGGPGRAEGPSRDPDPHADPGWLTELLASPGPHSTGHGSPEAVSGERDWLGETEQDQEFGTKLSWDGAHSSGEEDGQDGPFGTARGGWGSGYEGTELVGDAGRCCSRWPQARDVGESCQQDRDFGAGEPQWGVGSQEERGCGEADWSHSYGLGHGRQRDPEPSLGQPGWASRFSTGEPKSHDRDIASAWAGERVTSDMGAKDRELTPDWARRYSSKDTRTEDFTLGWAGRSSTGDTGSPDKEFSPSRATWDSRYSPGDMESQDREFSPSRPARAGEHSPGDAGSQDQGFSPSGAAEASEHSPGDTETRDQGFTSSRASWGDEQSSRAMESRDSGFSPSALAWAQASEPGSMGTEETEGECGPSWLSWAGERSGGRPELPDAFSVGRGDVPGSPSPPAQGPGWDSTADPRDWSEGLQGAEPHSRFSTERAPEPSSTPPAGSVSWADGPGAEAPPEPLGTQHGGLPCAGLEEPGWSTEPLGDTAAARQEWASAFGARCAARSWDPGEQSPDRDHGSAWGGPRLVSLSRSILDPSLPVSDAAPAAEPPWSEPPSPPEEQRDLPVPAAAPPSPPASPVPPETSDGTLLDTESQEFPSDHPDGKRPPSWEEKRLSLGTPLPEGPGAQEQEFSFLEDTEVLDSSVYRSKASLGRKRPHRAPALRPATDGDAWIFQDSTEPQLCPPAASSDEEPAEEPKSRRVRAALSGRGVKVPLFPSLSASALKAKLRGRNRSAEEGAATGDSKATPPRDPHVQRSKSCKIPGLGGKPPVLPPKPEKPSG</sequence>
<dbReference type="InterPro" id="IPR040006">
    <property type="entry name" value="TNKS1BP1-like"/>
</dbReference>
<feature type="compositionally biased region" description="Polar residues" evidence="1">
    <location>
        <begin position="513"/>
        <end position="530"/>
    </location>
</feature>
<feature type="compositionally biased region" description="Basic and acidic residues" evidence="1">
    <location>
        <begin position="500"/>
        <end position="512"/>
    </location>
</feature>
<comment type="caution">
    <text evidence="3">The sequence shown here is derived from an EMBL/GenBank/DDBJ whole genome shotgun (WGS) entry which is preliminary data.</text>
</comment>
<feature type="region of interest" description="Disordered" evidence="1">
    <location>
        <begin position="845"/>
        <end position="978"/>
    </location>
</feature>
<evidence type="ECO:0000259" key="2">
    <source>
        <dbReference type="SMART" id="SM01319"/>
    </source>
</evidence>
<feature type="compositionally biased region" description="Basic and acidic residues" evidence="1">
    <location>
        <begin position="795"/>
        <end position="812"/>
    </location>
</feature>
<evidence type="ECO:0000313" key="4">
    <source>
        <dbReference type="Proteomes" id="UP000559068"/>
    </source>
</evidence>